<organism evidence="1 2">
    <name type="scientific">Zootermopsis nevadensis</name>
    <name type="common">Dampwood termite</name>
    <dbReference type="NCBI Taxonomy" id="136037"/>
    <lineage>
        <taxon>Eukaryota</taxon>
        <taxon>Metazoa</taxon>
        <taxon>Ecdysozoa</taxon>
        <taxon>Arthropoda</taxon>
        <taxon>Hexapoda</taxon>
        <taxon>Insecta</taxon>
        <taxon>Pterygota</taxon>
        <taxon>Neoptera</taxon>
        <taxon>Polyneoptera</taxon>
        <taxon>Dictyoptera</taxon>
        <taxon>Blattodea</taxon>
        <taxon>Blattoidea</taxon>
        <taxon>Termitoidae</taxon>
        <taxon>Termopsidae</taxon>
        <taxon>Zootermopsis</taxon>
    </lineage>
</organism>
<accession>A0A067RJE5</accession>
<keyword evidence="2" id="KW-1185">Reference proteome</keyword>
<protein>
    <submittedName>
        <fullName evidence="1">Uncharacterized protein</fullName>
    </submittedName>
</protein>
<gene>
    <name evidence="1" type="ORF">L798_07930</name>
</gene>
<proteinExistence type="predicted"/>
<dbReference type="AlphaFoldDB" id="A0A067RJE5"/>
<dbReference type="EMBL" id="KK852432">
    <property type="protein sequence ID" value="KDR23991.1"/>
    <property type="molecule type" value="Genomic_DNA"/>
</dbReference>
<dbReference type="Proteomes" id="UP000027135">
    <property type="component" value="Unassembled WGS sequence"/>
</dbReference>
<dbReference type="InParanoid" id="A0A067RJE5"/>
<name>A0A067RJE5_ZOONE</name>
<reference evidence="1 2" key="1">
    <citation type="journal article" date="2014" name="Nat. Commun.">
        <title>Molecular traces of alternative social organization in a termite genome.</title>
        <authorList>
            <person name="Terrapon N."/>
            <person name="Li C."/>
            <person name="Robertson H.M."/>
            <person name="Ji L."/>
            <person name="Meng X."/>
            <person name="Booth W."/>
            <person name="Chen Z."/>
            <person name="Childers C.P."/>
            <person name="Glastad K.M."/>
            <person name="Gokhale K."/>
            <person name="Gowin J."/>
            <person name="Gronenberg W."/>
            <person name="Hermansen R.A."/>
            <person name="Hu H."/>
            <person name="Hunt B.G."/>
            <person name="Huylmans A.K."/>
            <person name="Khalil S.M."/>
            <person name="Mitchell R.D."/>
            <person name="Munoz-Torres M.C."/>
            <person name="Mustard J.A."/>
            <person name="Pan H."/>
            <person name="Reese J.T."/>
            <person name="Scharf M.E."/>
            <person name="Sun F."/>
            <person name="Vogel H."/>
            <person name="Xiao J."/>
            <person name="Yang W."/>
            <person name="Yang Z."/>
            <person name="Yang Z."/>
            <person name="Zhou J."/>
            <person name="Zhu J."/>
            <person name="Brent C.S."/>
            <person name="Elsik C.G."/>
            <person name="Goodisman M.A."/>
            <person name="Liberles D.A."/>
            <person name="Roe R.M."/>
            <person name="Vargo E.L."/>
            <person name="Vilcinskas A."/>
            <person name="Wang J."/>
            <person name="Bornberg-Bauer E."/>
            <person name="Korb J."/>
            <person name="Zhang G."/>
            <person name="Liebig J."/>
        </authorList>
    </citation>
    <scope>NUCLEOTIDE SEQUENCE [LARGE SCALE GENOMIC DNA]</scope>
    <source>
        <tissue evidence="1">Whole organism</tissue>
    </source>
</reference>
<evidence type="ECO:0000313" key="1">
    <source>
        <dbReference type="EMBL" id="KDR23991.1"/>
    </source>
</evidence>
<sequence>MLEANIKTVQSDVKSDVTKCQSETREQVNKKMKQFESCKARLDKMNVYLDNIKVKISERSAVVGNTGSLPSTDGNLGAEQSICGSAHTLEGDVNQIAPGTIIDSANVNYPKSCNNHVPCGGQSERSVCMPTTQVCNANSFIALFDLTLP</sequence>
<evidence type="ECO:0000313" key="2">
    <source>
        <dbReference type="Proteomes" id="UP000027135"/>
    </source>
</evidence>